<evidence type="ECO:0000313" key="16">
    <source>
        <dbReference type="Proteomes" id="UP000013378"/>
    </source>
</evidence>
<accession>R1AT22</accession>
<dbReference type="Gene3D" id="3.30.450.20">
    <property type="entry name" value="PAS domain"/>
    <property type="match status" value="1"/>
</dbReference>
<dbReference type="EC" id="2.7.13.3" evidence="3"/>
<evidence type="ECO:0000256" key="5">
    <source>
        <dbReference type="ARBA" id="ARBA00022553"/>
    </source>
</evidence>
<dbReference type="SUPFAM" id="SSF55874">
    <property type="entry name" value="ATPase domain of HSP90 chaperone/DNA topoisomerase II/histidine kinase"/>
    <property type="match status" value="1"/>
</dbReference>
<evidence type="ECO:0000256" key="11">
    <source>
        <dbReference type="ARBA" id="ARBA00023136"/>
    </source>
</evidence>
<evidence type="ECO:0000313" key="15">
    <source>
        <dbReference type="EMBL" id="EOC99796.1"/>
    </source>
</evidence>
<evidence type="ECO:0000259" key="14">
    <source>
        <dbReference type="PROSITE" id="PS50885"/>
    </source>
</evidence>
<gene>
    <name evidence="15" type="ORF">L21TH_2101</name>
</gene>
<dbReference type="PATRIC" id="fig|1304284.3.peg.2066"/>
<comment type="catalytic activity">
    <reaction evidence="1">
        <text>ATP + protein L-histidine = ADP + protein N-phospho-L-histidine.</text>
        <dbReference type="EC" id="2.7.13.3"/>
    </reaction>
</comment>
<dbReference type="CDD" id="cd06225">
    <property type="entry name" value="HAMP"/>
    <property type="match status" value="1"/>
</dbReference>
<dbReference type="InterPro" id="IPR003660">
    <property type="entry name" value="HAMP_dom"/>
</dbReference>
<dbReference type="Pfam" id="PF00512">
    <property type="entry name" value="HisKA"/>
    <property type="match status" value="1"/>
</dbReference>
<keyword evidence="7 12" id="KW-0812">Transmembrane</keyword>
<dbReference type="Pfam" id="PF02518">
    <property type="entry name" value="HATPase_c"/>
    <property type="match status" value="1"/>
</dbReference>
<dbReference type="GO" id="GO:0004721">
    <property type="term" value="F:phosphoprotein phosphatase activity"/>
    <property type="evidence" value="ECO:0007669"/>
    <property type="project" value="TreeGrafter"/>
</dbReference>
<feature type="domain" description="HAMP" evidence="14">
    <location>
        <begin position="133"/>
        <end position="185"/>
    </location>
</feature>
<dbReference type="CDD" id="cd00082">
    <property type="entry name" value="HisKA"/>
    <property type="match status" value="1"/>
</dbReference>
<evidence type="ECO:0000256" key="9">
    <source>
        <dbReference type="ARBA" id="ARBA00022989"/>
    </source>
</evidence>
<dbReference type="PROSITE" id="PS50885">
    <property type="entry name" value="HAMP"/>
    <property type="match status" value="1"/>
</dbReference>
<dbReference type="Gene3D" id="1.10.287.130">
    <property type="match status" value="1"/>
</dbReference>
<evidence type="ECO:0000259" key="13">
    <source>
        <dbReference type="PROSITE" id="PS50109"/>
    </source>
</evidence>
<dbReference type="InterPro" id="IPR004358">
    <property type="entry name" value="Sig_transdc_His_kin-like_C"/>
</dbReference>
<keyword evidence="16" id="KW-1185">Reference proteome</keyword>
<evidence type="ECO:0000256" key="12">
    <source>
        <dbReference type="SAM" id="Phobius"/>
    </source>
</evidence>
<dbReference type="PANTHER" id="PTHR45453">
    <property type="entry name" value="PHOSPHATE REGULON SENSOR PROTEIN PHOR"/>
    <property type="match status" value="1"/>
</dbReference>
<dbReference type="GO" id="GO:0016036">
    <property type="term" value="P:cellular response to phosphate starvation"/>
    <property type="evidence" value="ECO:0007669"/>
    <property type="project" value="TreeGrafter"/>
</dbReference>
<dbReference type="SUPFAM" id="SSF158472">
    <property type="entry name" value="HAMP domain-like"/>
    <property type="match status" value="1"/>
</dbReference>
<feature type="transmembrane region" description="Helical" evidence="12">
    <location>
        <begin position="115"/>
        <end position="135"/>
    </location>
</feature>
<dbReference type="GO" id="GO:0000155">
    <property type="term" value="F:phosphorelay sensor kinase activity"/>
    <property type="evidence" value="ECO:0007669"/>
    <property type="project" value="InterPro"/>
</dbReference>
<evidence type="ECO:0000256" key="2">
    <source>
        <dbReference type="ARBA" id="ARBA00004651"/>
    </source>
</evidence>
<dbReference type="SUPFAM" id="SSF103190">
    <property type="entry name" value="Sensory domain-like"/>
    <property type="match status" value="1"/>
</dbReference>
<evidence type="ECO:0000256" key="4">
    <source>
        <dbReference type="ARBA" id="ARBA00022475"/>
    </source>
</evidence>
<dbReference type="CDD" id="cd00075">
    <property type="entry name" value="HATPase"/>
    <property type="match status" value="1"/>
</dbReference>
<dbReference type="Gene3D" id="3.30.565.10">
    <property type="entry name" value="Histidine kinase-like ATPase, C-terminal domain"/>
    <property type="match status" value="1"/>
</dbReference>
<dbReference type="InterPro" id="IPR005467">
    <property type="entry name" value="His_kinase_dom"/>
</dbReference>
<evidence type="ECO:0000256" key="6">
    <source>
        <dbReference type="ARBA" id="ARBA00022679"/>
    </source>
</evidence>
<dbReference type="eggNOG" id="COG5002">
    <property type="taxonomic scope" value="Bacteria"/>
</dbReference>
<proteinExistence type="predicted"/>
<dbReference type="GO" id="GO:0005886">
    <property type="term" value="C:plasma membrane"/>
    <property type="evidence" value="ECO:0007669"/>
    <property type="project" value="UniProtKB-SubCell"/>
</dbReference>
<keyword evidence="4" id="KW-1003">Cell membrane</keyword>
<sequence length="414" mass="46828">MRIDPSFNLGKFLNTTIKSYSEDINSRILILDDDSIVKSDSNDKFTDKILRHVEITNALKGISHSSIHNFEELGYVLYIAVPIKYEGKVIGATFISSSLNDIYDTVGEITDKLRIISMASIFLIAILSFAFANFLSKPIEEFTRAIKKMAKGKLGCKVEIKTNDEFKHLANAFNIMSTKLNEVDIQRKDFVANVSHELRTPLSSIKLLSESLLHQQEEDVNIYREFLKDIDSEIDRLNKIIDDLLVLVDLDKEKLSLNYQTTYINFLLEKIISRLLPLAEKKHIDLKVDFKEKLQIKVDKDKIQQAIINIVHNAIKYTPEGGVVEVSLYSEGEYIVVKVKDNGVGIPKESLPHIFDRFYRVDKARARSTGGTGLGLSIAYQIITLHQGTIEVESEVNKGSTFYIKIPYSSGLGS</sequence>
<keyword evidence="10" id="KW-0902">Two-component regulatory system</keyword>
<dbReference type="Proteomes" id="UP000013378">
    <property type="component" value="Unassembled WGS sequence"/>
</dbReference>
<reference evidence="15 16" key="1">
    <citation type="journal article" date="2015" name="Geomicrobiol. J.">
        <title>Caldisalinibacter kiritimatiensis gen. nov., sp. nov., a moderately thermohalophilic thiosulfate-reducing bacterium from a hypersaline microbial mat.</title>
        <authorList>
            <person name="Ben Hania W."/>
            <person name="Joseph M."/>
            <person name="Fiebig A."/>
            <person name="Bunk B."/>
            <person name="Klenk H.-P."/>
            <person name="Fardeau M.-L."/>
            <person name="Spring S."/>
        </authorList>
    </citation>
    <scope>NUCLEOTIDE SEQUENCE [LARGE SCALE GENOMIC DNA]</scope>
    <source>
        <strain evidence="15 16">L21-TH-D2</strain>
    </source>
</reference>
<dbReference type="SMART" id="SM00304">
    <property type="entry name" value="HAMP"/>
    <property type="match status" value="1"/>
</dbReference>
<dbReference type="SMART" id="SM00388">
    <property type="entry name" value="HisKA"/>
    <property type="match status" value="1"/>
</dbReference>
<dbReference type="InterPro" id="IPR003661">
    <property type="entry name" value="HisK_dim/P_dom"/>
</dbReference>
<dbReference type="PANTHER" id="PTHR45453:SF1">
    <property type="entry name" value="PHOSPHATE REGULON SENSOR PROTEIN PHOR"/>
    <property type="match status" value="1"/>
</dbReference>
<evidence type="ECO:0000256" key="7">
    <source>
        <dbReference type="ARBA" id="ARBA00022692"/>
    </source>
</evidence>
<keyword evidence="6" id="KW-0808">Transferase</keyword>
<dbReference type="FunFam" id="1.10.287.130:FF:000001">
    <property type="entry name" value="Two-component sensor histidine kinase"/>
    <property type="match status" value="1"/>
</dbReference>
<dbReference type="InterPro" id="IPR036890">
    <property type="entry name" value="HATPase_C_sf"/>
</dbReference>
<keyword evidence="11 12" id="KW-0472">Membrane</keyword>
<dbReference type="AlphaFoldDB" id="R1AT22"/>
<organism evidence="15 16">
    <name type="scientific">Caldisalinibacter kiritimatiensis</name>
    <dbReference type="NCBI Taxonomy" id="1304284"/>
    <lineage>
        <taxon>Bacteria</taxon>
        <taxon>Bacillati</taxon>
        <taxon>Bacillota</taxon>
        <taxon>Tissierellia</taxon>
        <taxon>Tissierellales</taxon>
        <taxon>Thermohalobacteraceae</taxon>
        <taxon>Caldisalinibacter</taxon>
    </lineage>
</organism>
<dbReference type="InterPro" id="IPR029151">
    <property type="entry name" value="Sensor-like_sf"/>
</dbReference>
<protein>
    <recommendedName>
        <fullName evidence="3">histidine kinase</fullName>
        <ecNumber evidence="3">2.7.13.3</ecNumber>
    </recommendedName>
</protein>
<evidence type="ECO:0000256" key="3">
    <source>
        <dbReference type="ARBA" id="ARBA00012438"/>
    </source>
</evidence>
<dbReference type="Gene3D" id="1.10.8.500">
    <property type="entry name" value="HAMP domain in histidine kinase"/>
    <property type="match status" value="1"/>
</dbReference>
<comment type="caution">
    <text evidence="15">The sequence shown here is derived from an EMBL/GenBank/DDBJ whole genome shotgun (WGS) entry which is preliminary data.</text>
</comment>
<evidence type="ECO:0000256" key="10">
    <source>
        <dbReference type="ARBA" id="ARBA00023012"/>
    </source>
</evidence>
<dbReference type="EMBL" id="ARZA01000236">
    <property type="protein sequence ID" value="EOC99796.1"/>
    <property type="molecule type" value="Genomic_DNA"/>
</dbReference>
<dbReference type="FunFam" id="3.30.565.10:FF:000006">
    <property type="entry name" value="Sensor histidine kinase WalK"/>
    <property type="match status" value="1"/>
</dbReference>
<keyword evidence="9 12" id="KW-1133">Transmembrane helix</keyword>
<keyword evidence="5" id="KW-0597">Phosphoprotein</keyword>
<dbReference type="SMART" id="SM00387">
    <property type="entry name" value="HATPase_c"/>
    <property type="match status" value="1"/>
</dbReference>
<dbReference type="STRING" id="1304284.L21TH_2101"/>
<keyword evidence="8 15" id="KW-0418">Kinase</keyword>
<dbReference type="InterPro" id="IPR050351">
    <property type="entry name" value="BphY/WalK/GraS-like"/>
</dbReference>
<feature type="domain" description="Histidine kinase" evidence="13">
    <location>
        <begin position="193"/>
        <end position="410"/>
    </location>
</feature>
<evidence type="ECO:0000256" key="1">
    <source>
        <dbReference type="ARBA" id="ARBA00000085"/>
    </source>
</evidence>
<dbReference type="PROSITE" id="PS50109">
    <property type="entry name" value="HIS_KIN"/>
    <property type="match status" value="1"/>
</dbReference>
<dbReference type="SUPFAM" id="SSF47384">
    <property type="entry name" value="Homodimeric domain of signal transducing histidine kinase"/>
    <property type="match status" value="1"/>
</dbReference>
<dbReference type="InterPro" id="IPR003594">
    <property type="entry name" value="HATPase_dom"/>
</dbReference>
<name>R1AT22_9FIRM</name>
<dbReference type="InterPro" id="IPR036097">
    <property type="entry name" value="HisK_dim/P_sf"/>
</dbReference>
<comment type="subcellular location">
    <subcellularLocation>
        <location evidence="2">Cell membrane</location>
        <topology evidence="2">Multi-pass membrane protein</topology>
    </subcellularLocation>
</comment>
<dbReference type="Pfam" id="PF00672">
    <property type="entry name" value="HAMP"/>
    <property type="match status" value="1"/>
</dbReference>
<dbReference type="PRINTS" id="PR00344">
    <property type="entry name" value="BCTRLSENSOR"/>
</dbReference>
<evidence type="ECO:0000256" key="8">
    <source>
        <dbReference type="ARBA" id="ARBA00022777"/>
    </source>
</evidence>